<dbReference type="FunFam" id="3.30.420.40:FF:000767">
    <property type="entry name" value="Heat shock protein 70 (HSP70)-4, putative"/>
    <property type="match status" value="1"/>
</dbReference>
<dbReference type="FunFam" id="3.30.420.40:FF:000171">
    <property type="entry name" value="Heat shock 70 kDa protein 4"/>
    <property type="match status" value="1"/>
</dbReference>
<evidence type="ECO:0000313" key="6">
    <source>
        <dbReference type="Proteomes" id="UP000694388"/>
    </source>
</evidence>
<protein>
    <submittedName>
        <fullName evidence="5">Heat shock 105/110 protein 1</fullName>
    </submittedName>
</protein>
<dbReference type="SUPFAM" id="SSF53067">
    <property type="entry name" value="Actin-like ATPase domain"/>
    <property type="match status" value="2"/>
</dbReference>
<dbReference type="AlphaFoldDB" id="A0A8C4QBN4"/>
<dbReference type="Gene3D" id="3.90.640.10">
    <property type="entry name" value="Actin, Chain A, domain 4"/>
    <property type="match status" value="1"/>
</dbReference>
<dbReference type="Gene3D" id="2.60.34.10">
    <property type="entry name" value="Substrate Binding Domain Of DNAk, Chain A, domain 1"/>
    <property type="match status" value="1"/>
</dbReference>
<dbReference type="GO" id="GO:0140662">
    <property type="term" value="F:ATP-dependent protein folding chaperone"/>
    <property type="evidence" value="ECO:0007669"/>
    <property type="project" value="InterPro"/>
</dbReference>
<evidence type="ECO:0000256" key="3">
    <source>
        <dbReference type="ARBA" id="ARBA00022840"/>
    </source>
</evidence>
<dbReference type="Gene3D" id="3.30.420.40">
    <property type="match status" value="2"/>
</dbReference>
<dbReference type="SUPFAM" id="SSF100920">
    <property type="entry name" value="Heat shock protein 70kD (HSP70), peptide-binding domain"/>
    <property type="match status" value="1"/>
</dbReference>
<dbReference type="Proteomes" id="UP000694388">
    <property type="component" value="Unplaced"/>
</dbReference>
<organism evidence="5 6">
    <name type="scientific">Eptatretus burgeri</name>
    <name type="common">Inshore hagfish</name>
    <dbReference type="NCBI Taxonomy" id="7764"/>
    <lineage>
        <taxon>Eukaryota</taxon>
        <taxon>Metazoa</taxon>
        <taxon>Chordata</taxon>
        <taxon>Craniata</taxon>
        <taxon>Vertebrata</taxon>
        <taxon>Cyclostomata</taxon>
        <taxon>Myxini</taxon>
        <taxon>Myxiniformes</taxon>
        <taxon>Myxinidae</taxon>
        <taxon>Eptatretinae</taxon>
        <taxon>Eptatretus</taxon>
    </lineage>
</organism>
<dbReference type="GO" id="GO:0005524">
    <property type="term" value="F:ATP binding"/>
    <property type="evidence" value="ECO:0007669"/>
    <property type="project" value="UniProtKB-KW"/>
</dbReference>
<dbReference type="OMA" id="KEYECIE"/>
<dbReference type="Ensembl" id="ENSEBUT00000013089.1">
    <property type="protein sequence ID" value="ENSEBUP00000012513.1"/>
    <property type="gene ID" value="ENSEBUG00000007939.1"/>
</dbReference>
<dbReference type="InterPro" id="IPR018181">
    <property type="entry name" value="Heat_shock_70_CS"/>
</dbReference>
<feature type="compositionally biased region" description="Basic and acidic residues" evidence="4">
    <location>
        <begin position="743"/>
        <end position="759"/>
    </location>
</feature>
<accession>A0A8C4QBN4</accession>
<dbReference type="InterPro" id="IPR043129">
    <property type="entry name" value="ATPase_NBD"/>
</dbReference>
<dbReference type="FunFam" id="3.90.640.10:FF:000004">
    <property type="entry name" value="Heat shock 70 kDa protein 4"/>
    <property type="match status" value="1"/>
</dbReference>
<dbReference type="PANTHER" id="PTHR45639">
    <property type="entry name" value="HSC70CB, ISOFORM G-RELATED"/>
    <property type="match status" value="1"/>
</dbReference>
<feature type="compositionally biased region" description="Polar residues" evidence="4">
    <location>
        <begin position="445"/>
        <end position="457"/>
    </location>
</feature>
<dbReference type="Gene3D" id="1.20.1270.10">
    <property type="match status" value="2"/>
</dbReference>
<dbReference type="InterPro" id="IPR013126">
    <property type="entry name" value="Hsp_70_fam"/>
</dbReference>
<evidence type="ECO:0000256" key="4">
    <source>
        <dbReference type="SAM" id="MobiDB-lite"/>
    </source>
</evidence>
<proteinExistence type="inferred from homology"/>
<feature type="region of interest" description="Disordered" evidence="4">
    <location>
        <begin position="688"/>
        <end position="759"/>
    </location>
</feature>
<evidence type="ECO:0000256" key="1">
    <source>
        <dbReference type="ARBA" id="ARBA00007381"/>
    </source>
</evidence>
<evidence type="ECO:0000313" key="5">
    <source>
        <dbReference type="Ensembl" id="ENSEBUP00000012513.1"/>
    </source>
</evidence>
<dbReference type="GO" id="GO:0005829">
    <property type="term" value="C:cytosol"/>
    <property type="evidence" value="ECO:0007669"/>
    <property type="project" value="TreeGrafter"/>
</dbReference>
<evidence type="ECO:0000256" key="2">
    <source>
        <dbReference type="ARBA" id="ARBA00022741"/>
    </source>
</evidence>
<keyword evidence="3" id="KW-0067">ATP-binding</keyword>
<dbReference type="GeneTree" id="ENSGT00940000159635"/>
<keyword evidence="6" id="KW-1185">Reference proteome</keyword>
<dbReference type="GO" id="GO:0005634">
    <property type="term" value="C:nucleus"/>
    <property type="evidence" value="ECO:0007669"/>
    <property type="project" value="TreeGrafter"/>
</dbReference>
<sequence length="759" mass="85314">MSVVGFDVGYQSCYVAVARTGGIETVANDFSDRCTPSVVSMGAKTRAIGSAAKTQVSKWSVKLVSFVHWAILHNSLLHLSTPPVVLAYGIYKQDLPGPDEKSRLVAFVDLGHSAYQVALCAFNKGKLKILATAFDPYLGGRDFDEILTKHFCEEFCTRYRIDTRSRPRSYMRLLQECEKLKKLMSANSTDIPMNIECFFNDIDVSGKLNRATFEEMCAHLLPRLKKPLVEVMQQADVKLDDVYSVEVVGGATRLPIVKEVISRFFGKEISTTLNADEAVARGCALQCAMLSPVFKVRDFSITDAVPYTINLKWSSEMDESEGDCEVFSRNHATPFSKVLTFYRKEPFQLQARYSHPECIPHPDPHIGWFVIQKVVPRANGEKSKVKVKVRMNGNGIFSVANASLVEKLDTPASDAEETAMETEQVPSPTVPKDENSKMQTEPEEQQPSSPDAQTPADNSIPEAEKDGVGEKVERPSEPKKAKVRVRTVELPVESHLHWELSKEQLDCFVENEGKMIMQDRLEKERIDAKNLVEEFVYEYREKIFGVLEHFVGEEVRSNLLERTENWLYEEGEDQLKQVYIDKLAELKKLGAPIQERYQEHQERPRVFEDLGRQIQQYLKIVAEFKNRDEKYNHLDAGEVQKVEQSANEAMEWLNSSVNMQAHHVLHLDPVVHVADIRKRLKELESVCNPVVSKTKPPPPKPESPPTVPAQGDTSATNGPVPEEKGTSGKPGSATAEPAAASQRKGEMPEASVDKKMDMD</sequence>
<dbReference type="InterPro" id="IPR029048">
    <property type="entry name" value="HSP70_C_sf"/>
</dbReference>
<dbReference type="InterPro" id="IPR029047">
    <property type="entry name" value="HSP70_peptide-bd_sf"/>
</dbReference>
<keyword evidence="2" id="KW-0547">Nucleotide-binding</keyword>
<dbReference type="FunFam" id="1.20.1270.10:FF:000002">
    <property type="entry name" value="Heat shock 70 kDa protein 4"/>
    <property type="match status" value="1"/>
</dbReference>
<dbReference type="PROSITE" id="PS01036">
    <property type="entry name" value="HSP70_3"/>
    <property type="match status" value="1"/>
</dbReference>
<dbReference type="SUPFAM" id="SSF100934">
    <property type="entry name" value="Heat shock protein 70kD (HSP70), C-terminal subdomain"/>
    <property type="match status" value="2"/>
</dbReference>
<dbReference type="PANTHER" id="PTHR45639:SF4">
    <property type="entry name" value="HSC70CB, ISOFORM G"/>
    <property type="match status" value="1"/>
</dbReference>
<feature type="compositionally biased region" description="Basic and acidic residues" evidence="4">
    <location>
        <begin position="462"/>
        <end position="480"/>
    </location>
</feature>
<reference evidence="5" key="2">
    <citation type="submission" date="2025-09" db="UniProtKB">
        <authorList>
            <consortium name="Ensembl"/>
        </authorList>
    </citation>
    <scope>IDENTIFICATION</scope>
</reference>
<comment type="similarity">
    <text evidence="1">Belongs to the heat shock protein 70 family.</text>
</comment>
<feature type="compositionally biased region" description="Pro residues" evidence="4">
    <location>
        <begin position="695"/>
        <end position="707"/>
    </location>
</feature>
<feature type="region of interest" description="Disordered" evidence="4">
    <location>
        <begin position="411"/>
        <end position="481"/>
    </location>
</feature>
<name>A0A8C4QBN4_EPTBU</name>
<dbReference type="Pfam" id="PF00012">
    <property type="entry name" value="HSP70"/>
    <property type="match status" value="2"/>
</dbReference>
<reference evidence="5" key="1">
    <citation type="submission" date="2025-08" db="UniProtKB">
        <authorList>
            <consortium name="Ensembl"/>
        </authorList>
    </citation>
    <scope>IDENTIFICATION</scope>
</reference>